<proteinExistence type="predicted"/>
<evidence type="ECO:0000313" key="2">
    <source>
        <dbReference type="Proteomes" id="UP000520814"/>
    </source>
</evidence>
<accession>A0A7W9SMZ2</accession>
<evidence type="ECO:0000313" key="1">
    <source>
        <dbReference type="EMBL" id="MBB6048824.1"/>
    </source>
</evidence>
<dbReference type="Proteomes" id="UP000520814">
    <property type="component" value="Unassembled WGS sequence"/>
</dbReference>
<dbReference type="EMBL" id="JACHGW010000001">
    <property type="protein sequence ID" value="MBB6048824.1"/>
    <property type="molecule type" value="Genomic_DNA"/>
</dbReference>
<dbReference type="RefSeq" id="WP_221289773.1">
    <property type="nucleotide sequence ID" value="NZ_JACHGW010000001.1"/>
</dbReference>
<comment type="caution">
    <text evidence="1">The sequence shown here is derived from an EMBL/GenBank/DDBJ whole genome shotgun (WGS) entry which is preliminary data.</text>
</comment>
<reference evidence="1 2" key="1">
    <citation type="submission" date="2020-08" db="EMBL/GenBank/DDBJ databases">
        <title>Genomic Encyclopedia of Type Strains, Phase IV (KMG-IV): sequencing the most valuable type-strain genomes for metagenomic binning, comparative biology and taxonomic classification.</title>
        <authorList>
            <person name="Goeker M."/>
        </authorList>
    </citation>
    <scope>NUCLEOTIDE SEQUENCE [LARGE SCALE GENOMIC DNA]</scope>
    <source>
        <strain evidence="1 2">DSM 23562</strain>
    </source>
</reference>
<protein>
    <submittedName>
        <fullName evidence="1">Uncharacterized protein</fullName>
    </submittedName>
</protein>
<organism evidence="1 2">
    <name type="scientific">Armatimonas rosea</name>
    <dbReference type="NCBI Taxonomy" id="685828"/>
    <lineage>
        <taxon>Bacteria</taxon>
        <taxon>Bacillati</taxon>
        <taxon>Armatimonadota</taxon>
        <taxon>Armatimonadia</taxon>
        <taxon>Armatimonadales</taxon>
        <taxon>Armatimonadaceae</taxon>
        <taxon>Armatimonas</taxon>
    </lineage>
</organism>
<name>A0A7W9SMZ2_ARMRO</name>
<dbReference type="AlphaFoldDB" id="A0A7W9SMZ2"/>
<gene>
    <name evidence="1" type="ORF">HNQ39_000586</name>
</gene>
<sequence>MNDKGRAKGMVYDEFIQLIAQGGGPEAVVAFRPSDSAQKRAYELVDRKRAGSLTPEEESELSHFLQLEHLVRMAKIRARMIQVETTPAPAQAA</sequence>
<keyword evidence="2" id="KW-1185">Reference proteome</keyword>